<keyword evidence="17" id="KW-1185">Reference proteome</keyword>
<dbReference type="Pfam" id="PF00358">
    <property type="entry name" value="PTS_EIIA_1"/>
    <property type="match status" value="1"/>
</dbReference>
<evidence type="ECO:0000256" key="11">
    <source>
        <dbReference type="PROSITE-ProRule" id="PRU00421"/>
    </source>
</evidence>
<dbReference type="EMBL" id="JAFLVR010000038">
    <property type="protein sequence ID" value="MBO0453760.1"/>
    <property type="molecule type" value="Genomic_DNA"/>
</dbReference>
<evidence type="ECO:0000256" key="9">
    <source>
        <dbReference type="ARBA" id="ARBA00022989"/>
    </source>
</evidence>
<dbReference type="PROSITE" id="PS01035">
    <property type="entry name" value="PTS_EIIB_TYPE_1_CYS"/>
    <property type="match status" value="1"/>
</dbReference>
<feature type="transmembrane region" description="Helical" evidence="12">
    <location>
        <begin position="395"/>
        <end position="418"/>
    </location>
</feature>
<sequence length="622" mass="66700">MKKDYSKLTSDIIAYVGGEQNVTSLYHCITRLRFKLKNVDIARENKEKIQNLDGVLSVIEGNGQFQIVIGNHVSDVFKTIMNNYSIVNAIENDGGEDTEEEKSGNVIIRFFNVLSAIFNPIIIALAGAGMLKALLVVLSTYNLLSAEESTYKILSAAGNSVFYFLPLFLAISAARIFKVNMFISLAIVGALLEPNFTSLVTENGITVDFFGIPAVLMGYSGTVIPAIVSIYVYSHVEKLLKKIIPKSMEIFALSMVALLIMVPLTVLVIGPVGVMLGDGLGNIMNFVSDKSGLLAGLLIGGGWTFLVMIGIHWGVVPIMVNNLATYGYDTLRPMIAAATFASAGVALGVFLRSKNKNTKGLALSSILPALLGGITEPIVYGLSVKYKKPLIAQTIVGGITGAFMGAMKTKAIVYVFPALTTLPAFFGDTFIYYVIGISLAFFGSAVLTYILGLGEAGKLEDSVSDDRDELTVSLPFDGEAITLDDVNDEVFSSRAMGNGLAVYPTNNEVKSPISGEVVTIFPTGHAFGIKTAAGTEVLIHIGLNTVDLEKGIFDMKIKAGDQVTRGQKIGTVNLQAIEEAGFDPTTMVIFTNDVKEKRLKILDSNNSDITQLTEILLVEGAV</sequence>
<protein>
    <submittedName>
        <fullName evidence="16">PTS glucose transporter subunit IIA</fullName>
    </submittedName>
</protein>
<dbReference type="PROSITE" id="PS51093">
    <property type="entry name" value="PTS_EIIA_TYPE_1"/>
    <property type="match status" value="1"/>
</dbReference>
<organism evidence="16 17">
    <name type="scientific">Candidatus Enterococcus murrayae</name>
    <dbReference type="NCBI Taxonomy" id="2815321"/>
    <lineage>
        <taxon>Bacteria</taxon>
        <taxon>Bacillati</taxon>
        <taxon>Bacillota</taxon>
        <taxon>Bacilli</taxon>
        <taxon>Lactobacillales</taxon>
        <taxon>Enterococcaceae</taxon>
        <taxon>Enterococcus</taxon>
    </lineage>
</organism>
<keyword evidence="3" id="KW-1003">Cell membrane</keyword>
<evidence type="ECO:0000256" key="1">
    <source>
        <dbReference type="ARBA" id="ARBA00004651"/>
    </source>
</evidence>
<evidence type="ECO:0000256" key="5">
    <source>
        <dbReference type="ARBA" id="ARBA00022679"/>
    </source>
</evidence>
<dbReference type="InterPro" id="IPR001127">
    <property type="entry name" value="PTS_EIIA_1_perm"/>
</dbReference>
<keyword evidence="6" id="KW-0598">Phosphotransferase system</keyword>
<evidence type="ECO:0000256" key="10">
    <source>
        <dbReference type="ARBA" id="ARBA00023136"/>
    </source>
</evidence>
<feature type="transmembrane region" description="Helical" evidence="12">
    <location>
        <begin position="430"/>
        <end position="451"/>
    </location>
</feature>
<comment type="caution">
    <text evidence="16">The sequence shown here is derived from an EMBL/GenBank/DDBJ whole genome shotgun (WGS) entry which is preliminary data.</text>
</comment>
<dbReference type="PANTHER" id="PTHR30175:SF1">
    <property type="entry name" value="PTS SYSTEM ARBUTIN-, CELLOBIOSE-, AND SALICIN-SPECIFIC EIIBC COMPONENT-RELATED"/>
    <property type="match status" value="1"/>
</dbReference>
<dbReference type="InterPro" id="IPR001996">
    <property type="entry name" value="PTS_IIB_1"/>
</dbReference>
<dbReference type="InterPro" id="IPR050558">
    <property type="entry name" value="PTS_Sugar-Specific_Components"/>
</dbReference>
<feature type="transmembrane region" description="Helical" evidence="12">
    <location>
        <begin position="117"/>
        <end position="141"/>
    </location>
</feature>
<feature type="active site" description="Phosphocysteine intermediate; for EIIB activity" evidence="11">
    <location>
        <position position="28"/>
    </location>
</feature>
<dbReference type="InterPro" id="IPR036878">
    <property type="entry name" value="Glu_permease_IIB"/>
</dbReference>
<dbReference type="Pfam" id="PF02378">
    <property type="entry name" value="PTS_EIIC"/>
    <property type="match status" value="1"/>
</dbReference>
<feature type="domain" description="PTS EIIB type-1" evidence="14">
    <location>
        <begin position="6"/>
        <end position="90"/>
    </location>
</feature>
<keyword evidence="8" id="KW-0418">Kinase</keyword>
<dbReference type="Pfam" id="PF00367">
    <property type="entry name" value="PTS_EIIB"/>
    <property type="match status" value="1"/>
</dbReference>
<evidence type="ECO:0000256" key="6">
    <source>
        <dbReference type="ARBA" id="ARBA00022683"/>
    </source>
</evidence>
<feature type="domain" description="PTS EIIC type-1" evidence="15">
    <location>
        <begin position="112"/>
        <end position="463"/>
    </location>
</feature>
<accession>A0ABS3HJY5</accession>
<evidence type="ECO:0000256" key="3">
    <source>
        <dbReference type="ARBA" id="ARBA00022475"/>
    </source>
</evidence>
<feature type="transmembrane region" description="Helical" evidence="12">
    <location>
        <begin position="179"/>
        <end position="197"/>
    </location>
</feature>
<evidence type="ECO:0000259" key="13">
    <source>
        <dbReference type="PROSITE" id="PS51093"/>
    </source>
</evidence>
<dbReference type="InterPro" id="IPR003352">
    <property type="entry name" value="PTS_EIIC"/>
</dbReference>
<keyword evidence="9 12" id="KW-1133">Transmembrane helix</keyword>
<dbReference type="InterPro" id="IPR011297">
    <property type="entry name" value="PTS_IIABC_b_glu"/>
</dbReference>
<keyword evidence="4 16" id="KW-0762">Sugar transport</keyword>
<feature type="transmembrane region" description="Helical" evidence="12">
    <location>
        <begin position="294"/>
        <end position="319"/>
    </location>
</feature>
<evidence type="ECO:0000256" key="12">
    <source>
        <dbReference type="SAM" id="Phobius"/>
    </source>
</evidence>
<dbReference type="CDD" id="cd00212">
    <property type="entry name" value="PTS_IIB_glc"/>
    <property type="match status" value="1"/>
</dbReference>
<dbReference type="SUPFAM" id="SSF55604">
    <property type="entry name" value="Glucose permease domain IIB"/>
    <property type="match status" value="1"/>
</dbReference>
<dbReference type="Gene3D" id="3.30.1360.60">
    <property type="entry name" value="Glucose permease domain IIB"/>
    <property type="match status" value="1"/>
</dbReference>
<evidence type="ECO:0000256" key="7">
    <source>
        <dbReference type="ARBA" id="ARBA00022692"/>
    </source>
</evidence>
<feature type="transmembrane region" description="Helical" evidence="12">
    <location>
        <begin position="363"/>
        <end position="383"/>
    </location>
</feature>
<feature type="transmembrane region" description="Helical" evidence="12">
    <location>
        <begin position="209"/>
        <end position="233"/>
    </location>
</feature>
<evidence type="ECO:0000256" key="2">
    <source>
        <dbReference type="ARBA" id="ARBA00022448"/>
    </source>
</evidence>
<dbReference type="InterPro" id="IPR013013">
    <property type="entry name" value="PTS_EIIC_1"/>
</dbReference>
<evidence type="ECO:0000313" key="17">
    <source>
        <dbReference type="Proteomes" id="UP000664495"/>
    </source>
</evidence>
<proteinExistence type="predicted"/>
<keyword evidence="2" id="KW-0813">Transport</keyword>
<feature type="transmembrane region" description="Helical" evidence="12">
    <location>
        <begin position="153"/>
        <end position="172"/>
    </location>
</feature>
<dbReference type="PROSITE" id="PS51103">
    <property type="entry name" value="PTS_EIIC_TYPE_1"/>
    <property type="match status" value="1"/>
</dbReference>
<dbReference type="PROSITE" id="PS00371">
    <property type="entry name" value="PTS_EIIA_TYPE_1_HIS"/>
    <property type="match status" value="1"/>
</dbReference>
<feature type="domain" description="PTS EIIA type-1" evidence="13">
    <location>
        <begin position="488"/>
        <end position="592"/>
    </location>
</feature>
<reference evidence="16 17" key="1">
    <citation type="submission" date="2021-03" db="EMBL/GenBank/DDBJ databases">
        <title>Enterococcal diversity collection.</title>
        <authorList>
            <person name="Gilmore M.S."/>
            <person name="Schwartzman J."/>
            <person name="Van Tyne D."/>
            <person name="Martin M."/>
            <person name="Earl A.M."/>
            <person name="Manson A.L."/>
            <person name="Straub T."/>
            <person name="Salamzade R."/>
            <person name="Saavedra J."/>
            <person name="Lebreton F."/>
            <person name="Prichula J."/>
            <person name="Schaufler K."/>
            <person name="Gaca A."/>
            <person name="Sgardioli B."/>
            <person name="Wagenaar J."/>
            <person name="Strong T."/>
        </authorList>
    </citation>
    <scope>NUCLEOTIDE SEQUENCE [LARGE SCALE GENOMIC DNA]</scope>
    <source>
        <strain evidence="16 17">MJM16</strain>
    </source>
</reference>
<dbReference type="PANTHER" id="PTHR30175">
    <property type="entry name" value="PHOSPHOTRANSFERASE SYSTEM TRANSPORT PROTEIN"/>
    <property type="match status" value="1"/>
</dbReference>
<evidence type="ECO:0000313" key="16">
    <source>
        <dbReference type="EMBL" id="MBO0453760.1"/>
    </source>
</evidence>
<evidence type="ECO:0000259" key="15">
    <source>
        <dbReference type="PROSITE" id="PS51103"/>
    </source>
</evidence>
<dbReference type="PROSITE" id="PS51098">
    <property type="entry name" value="PTS_EIIB_TYPE_1"/>
    <property type="match status" value="1"/>
</dbReference>
<evidence type="ECO:0000256" key="8">
    <source>
        <dbReference type="ARBA" id="ARBA00022777"/>
    </source>
</evidence>
<feature type="transmembrane region" description="Helical" evidence="12">
    <location>
        <begin position="253"/>
        <end position="274"/>
    </location>
</feature>
<dbReference type="SUPFAM" id="SSF51261">
    <property type="entry name" value="Duplicated hybrid motif"/>
    <property type="match status" value="1"/>
</dbReference>
<dbReference type="Gene3D" id="2.70.70.10">
    <property type="entry name" value="Glucose Permease (Domain IIA)"/>
    <property type="match status" value="1"/>
</dbReference>
<comment type="subcellular location">
    <subcellularLocation>
        <location evidence="1">Cell membrane</location>
        <topology evidence="1">Multi-pass membrane protein</topology>
    </subcellularLocation>
</comment>
<keyword evidence="5" id="KW-0808">Transferase</keyword>
<dbReference type="InterPro" id="IPR011055">
    <property type="entry name" value="Dup_hybrid_motif"/>
</dbReference>
<dbReference type="RefSeq" id="WP_207109519.1">
    <property type="nucleotide sequence ID" value="NZ_JAFLVR010000038.1"/>
</dbReference>
<evidence type="ECO:0000256" key="4">
    <source>
        <dbReference type="ARBA" id="ARBA00022597"/>
    </source>
</evidence>
<gene>
    <name evidence="16" type="ORF">JZO85_15975</name>
</gene>
<feature type="transmembrane region" description="Helical" evidence="12">
    <location>
        <begin position="331"/>
        <end position="351"/>
    </location>
</feature>
<name>A0ABS3HJY5_9ENTE</name>
<keyword evidence="7 12" id="KW-0812">Transmembrane</keyword>
<dbReference type="NCBIfam" id="TIGR01995">
    <property type="entry name" value="PTS-II-ABC-beta"/>
    <property type="match status" value="1"/>
</dbReference>
<dbReference type="Proteomes" id="UP000664495">
    <property type="component" value="Unassembled WGS sequence"/>
</dbReference>
<dbReference type="NCBIfam" id="TIGR00830">
    <property type="entry name" value="PTBA"/>
    <property type="match status" value="1"/>
</dbReference>
<keyword evidence="10 12" id="KW-0472">Membrane</keyword>
<dbReference type="InterPro" id="IPR018113">
    <property type="entry name" value="PTrfase_EIIB_Cys"/>
</dbReference>
<evidence type="ECO:0000259" key="14">
    <source>
        <dbReference type="PROSITE" id="PS51098"/>
    </source>
</evidence>